<dbReference type="RefSeq" id="WP_188943336.1">
    <property type="nucleotide sequence ID" value="NZ_BMPN01000003.1"/>
</dbReference>
<evidence type="ECO:0000313" key="1">
    <source>
        <dbReference type="EMBL" id="GGJ62072.1"/>
    </source>
</evidence>
<dbReference type="Proteomes" id="UP000634435">
    <property type="component" value="Unassembled WGS sequence"/>
</dbReference>
<comment type="caution">
    <text evidence="1">The sequence shown here is derived from an EMBL/GenBank/DDBJ whole genome shotgun (WGS) entry which is preliminary data.</text>
</comment>
<evidence type="ECO:0000313" key="2">
    <source>
        <dbReference type="Proteomes" id="UP000634435"/>
    </source>
</evidence>
<protein>
    <submittedName>
        <fullName evidence="1">Uncharacterized protein</fullName>
    </submittedName>
</protein>
<gene>
    <name evidence="1" type="ORF">GCM10007111_25230</name>
</gene>
<keyword evidence="2" id="KW-1185">Reference proteome</keyword>
<accession>A0ABQ2DNW7</accession>
<organism evidence="1 2">
    <name type="scientific">Virgibacillus kapii</name>
    <dbReference type="NCBI Taxonomy" id="1638645"/>
    <lineage>
        <taxon>Bacteria</taxon>
        <taxon>Bacillati</taxon>
        <taxon>Bacillota</taxon>
        <taxon>Bacilli</taxon>
        <taxon>Bacillales</taxon>
        <taxon>Bacillaceae</taxon>
        <taxon>Virgibacillus</taxon>
    </lineage>
</organism>
<proteinExistence type="predicted"/>
<sequence length="70" mass="8006">MPKLSQEQLNNIDKSLEELAHEFALLTAKSKMESSDYNSIGDVFVSYVKALDLYKSFLLDEESLKDFLKS</sequence>
<name>A0ABQ2DNW7_9BACI</name>
<reference evidence="2" key="1">
    <citation type="journal article" date="2019" name="Int. J. Syst. Evol. Microbiol.">
        <title>The Global Catalogue of Microorganisms (GCM) 10K type strain sequencing project: providing services to taxonomists for standard genome sequencing and annotation.</title>
        <authorList>
            <consortium name="The Broad Institute Genomics Platform"/>
            <consortium name="The Broad Institute Genome Sequencing Center for Infectious Disease"/>
            <person name="Wu L."/>
            <person name="Ma J."/>
        </authorList>
    </citation>
    <scope>NUCLEOTIDE SEQUENCE [LARGE SCALE GENOMIC DNA]</scope>
    <source>
        <strain evidence="2">JCM 30071</strain>
    </source>
</reference>
<dbReference type="EMBL" id="BMPN01000003">
    <property type="protein sequence ID" value="GGJ62072.1"/>
    <property type="molecule type" value="Genomic_DNA"/>
</dbReference>